<dbReference type="OrthoDB" id="5354320at2759"/>
<dbReference type="EMBL" id="AZHB01000001">
    <property type="protein sequence ID" value="OAA74094.1"/>
    <property type="molecule type" value="Genomic_DNA"/>
</dbReference>
<protein>
    <submittedName>
        <fullName evidence="2">Uncharacterized protein</fullName>
    </submittedName>
</protein>
<gene>
    <name evidence="2" type="ORF">ISF_00995</name>
</gene>
<evidence type="ECO:0000256" key="1">
    <source>
        <dbReference type="SAM" id="MobiDB-lite"/>
    </source>
</evidence>
<organism evidence="2 3">
    <name type="scientific">Cordyceps fumosorosea (strain ARSEF 2679)</name>
    <name type="common">Isaria fumosorosea</name>
    <dbReference type="NCBI Taxonomy" id="1081104"/>
    <lineage>
        <taxon>Eukaryota</taxon>
        <taxon>Fungi</taxon>
        <taxon>Dikarya</taxon>
        <taxon>Ascomycota</taxon>
        <taxon>Pezizomycotina</taxon>
        <taxon>Sordariomycetes</taxon>
        <taxon>Hypocreomycetidae</taxon>
        <taxon>Hypocreales</taxon>
        <taxon>Cordycipitaceae</taxon>
        <taxon>Cordyceps</taxon>
    </lineage>
</organism>
<dbReference type="RefSeq" id="XP_018709052.1">
    <property type="nucleotide sequence ID" value="XM_018844602.1"/>
</dbReference>
<feature type="region of interest" description="Disordered" evidence="1">
    <location>
        <begin position="183"/>
        <end position="216"/>
    </location>
</feature>
<dbReference type="Proteomes" id="UP000076744">
    <property type="component" value="Unassembled WGS sequence"/>
</dbReference>
<evidence type="ECO:0000313" key="3">
    <source>
        <dbReference type="Proteomes" id="UP000076744"/>
    </source>
</evidence>
<feature type="region of interest" description="Disordered" evidence="1">
    <location>
        <begin position="235"/>
        <end position="254"/>
    </location>
</feature>
<feature type="compositionally biased region" description="Basic residues" evidence="1">
    <location>
        <begin position="184"/>
        <end position="202"/>
    </location>
</feature>
<feature type="compositionally biased region" description="Pro residues" evidence="1">
    <location>
        <begin position="204"/>
        <end position="214"/>
    </location>
</feature>
<comment type="caution">
    <text evidence="2">The sequence shown here is derived from an EMBL/GenBank/DDBJ whole genome shotgun (WGS) entry which is preliminary data.</text>
</comment>
<dbReference type="AlphaFoldDB" id="A0A162LQC9"/>
<keyword evidence="3" id="KW-1185">Reference proteome</keyword>
<reference evidence="2 3" key="1">
    <citation type="journal article" date="2016" name="Genome Biol. Evol.">
        <title>Divergent and convergent evolution of fungal pathogenicity.</title>
        <authorList>
            <person name="Shang Y."/>
            <person name="Xiao G."/>
            <person name="Zheng P."/>
            <person name="Cen K."/>
            <person name="Zhan S."/>
            <person name="Wang C."/>
        </authorList>
    </citation>
    <scope>NUCLEOTIDE SEQUENCE [LARGE SCALE GENOMIC DNA]</scope>
    <source>
        <strain evidence="2 3">ARSEF 2679</strain>
    </source>
</reference>
<dbReference type="STRING" id="1081104.A0A162LQC9"/>
<proteinExistence type="predicted"/>
<dbReference type="GeneID" id="30017287"/>
<accession>A0A162LQC9</accession>
<sequence>MPSAFSTALLVLSKVPLVLKTVLFWLLSLSPTARKWDLRTELAVTTLRDFFGGSSPTSSVSAQQALFMRDGGARGRIWVSRVTLPAPDDTSPDGVLPALCGAVAALGDEAPYTRPPLQDVGGEWVGVRRDVSRWAAEPADLSEREKYARLTNEARGGATVLYVHGGANYLPIPPTPTAGCLARPRARRLARRRRRLRRRQPLRRPGPAPPPPAPLLLLLAHGPLPRQARARAAARRRRAQLALPRPHPHDEDVLAGMEAGRKRIQDRFAHLLK</sequence>
<name>A0A162LQC9_CORFA</name>
<evidence type="ECO:0000313" key="2">
    <source>
        <dbReference type="EMBL" id="OAA74094.1"/>
    </source>
</evidence>